<dbReference type="InterPro" id="IPR019734">
    <property type="entry name" value="TPR_rpt"/>
</dbReference>
<comment type="caution">
    <text evidence="4">The sequence shown here is derived from an EMBL/GenBank/DDBJ whole genome shotgun (WGS) entry which is preliminary data.</text>
</comment>
<dbReference type="InterPro" id="IPR011990">
    <property type="entry name" value="TPR-like_helical_dom_sf"/>
</dbReference>
<dbReference type="GO" id="GO:0006401">
    <property type="term" value="P:RNA catabolic process"/>
    <property type="evidence" value="ECO:0007669"/>
    <property type="project" value="InterPro"/>
</dbReference>
<name>A0A9P7EKH7_9AGAM</name>
<keyword evidence="5" id="KW-1185">Reference proteome</keyword>
<evidence type="ECO:0000256" key="3">
    <source>
        <dbReference type="PROSITE-ProRule" id="PRU00339"/>
    </source>
</evidence>
<keyword evidence="2 3" id="KW-0802">TPR repeat</keyword>
<dbReference type="PANTHER" id="PTHR15704:SF7">
    <property type="entry name" value="SUPERKILLER COMPLEX PROTEIN 3"/>
    <property type="match status" value="1"/>
</dbReference>
<sequence>MSRRGVDDITRISLVIRSATLPSISGNVIQALFLHLPDSYLYPILSSLPPPDATNPTSATIFPTQSAIYNSLTVYEELISLTEREEEMFIKSEFDKQRTHLGGPKPEQLRKDIGIEVWHSSKKHQLGLQLDEMVHGIVTIGIPDEFAWCMWFEGRDSDTVGTGYAINLTMITELGTLEGLSLAYLKQFIELFPTSTLARMLTGYFAYSKVAHGHEGLTEELTFAFTNHASEDIFDISLQDAFSVLLDSLLANIITARVHSQELEYTDAIKVAESGLELIRRYESNTARELREVRKAFHIILAISFHHPRALYFLNDVLKQDPTNGYVLCAQVANQLPDDMDKGVETKEESAWCLSRMHADVGVDSLKDVFETRVREEAFKYFITSLKHNREYARAYTSLGVYYSEHASPPDPTRASRCFQKAFELDAREVEAARRLAEGFADERGWDLVEVVARRTIDGEGGMGAGMEGDGATSGKYLPTNAWAWKALGVVELVKRNYAESIKAFQVALRADVDDQLSWLRLGEAYSKAGRHVAALGALSRAHKFQLDDWMCTDFIGGVQRQTGRLAEALASFQSILDVRPTEAGVLLSVAQTHLDLARHERLAGFVARAEQSFISCVDVMLVAIRESPGYRGVAWKIAADALFELSVITVFADENNVRAAVTVVSERDQSSARLAGLFKSTALSPDDPVTGLNVLEAAAGAYDYRITVGSSDEAALPSSLYDLAVALREWILKQPSGTTRQALEAANSISSSVEVALGDLHFSQKPKLSQHAYIKAIEVDNKNVVAWTKIGLLYLYHNDIDLTAQAFTKAQTLDPDYTLAWIGQALIATANGHEIDARILLEHAVSMTADVIAFYLLSSSSDDISSAARLMPCGFHVFGLICEHLGNLERGVEYINRAITLLEAAYEEKEDPIVERQFVIAHTNIARLRLGLQDYEGSLVSFENALGLLPEDAERESQILRVRAQYGSGLASFKMGDLQAAMMAFRAALESAADDRVLRGQVTVLLAQTMWAIRTPEFRESAKGLLLDWSERNHHLLMAINTLAGMGILTEDDGLVDAALSEILSLPVEQRHELDPRRDVTYLLVQHYLGLQGDYDRAIKIAQKALHFEPSNLQMRREVASLLLKQGERDAASAILASVAPKQNIAEEKTTLALSALAQPIQSQRSAQKAIMLEPGQLRSWQTLAYVRAQETL</sequence>
<dbReference type="Pfam" id="PF13432">
    <property type="entry name" value="TPR_16"/>
    <property type="match status" value="1"/>
</dbReference>
<dbReference type="SMART" id="SM00028">
    <property type="entry name" value="TPR"/>
    <property type="match status" value="9"/>
</dbReference>
<evidence type="ECO:0000313" key="5">
    <source>
        <dbReference type="Proteomes" id="UP000807769"/>
    </source>
</evidence>
<gene>
    <name evidence="4" type="ORF">BJ212DRAFT_1444799</name>
</gene>
<feature type="repeat" description="TPR" evidence="3">
    <location>
        <begin position="785"/>
        <end position="818"/>
    </location>
</feature>
<evidence type="ECO:0000313" key="4">
    <source>
        <dbReference type="EMBL" id="KAG1823819.1"/>
    </source>
</evidence>
<dbReference type="EMBL" id="JABBWG010000004">
    <property type="protein sequence ID" value="KAG1823819.1"/>
    <property type="molecule type" value="Genomic_DNA"/>
</dbReference>
<reference evidence="4" key="1">
    <citation type="journal article" date="2020" name="New Phytol.">
        <title>Comparative genomics reveals dynamic genome evolution in host specialist ectomycorrhizal fungi.</title>
        <authorList>
            <person name="Lofgren L.A."/>
            <person name="Nguyen N.H."/>
            <person name="Vilgalys R."/>
            <person name="Ruytinx J."/>
            <person name="Liao H.L."/>
            <person name="Branco S."/>
            <person name="Kuo A."/>
            <person name="LaButti K."/>
            <person name="Lipzen A."/>
            <person name="Andreopoulos W."/>
            <person name="Pangilinan J."/>
            <person name="Riley R."/>
            <person name="Hundley H."/>
            <person name="Na H."/>
            <person name="Barry K."/>
            <person name="Grigoriev I.V."/>
            <person name="Stajich J.E."/>
            <person name="Kennedy P.G."/>
        </authorList>
    </citation>
    <scope>NUCLEOTIDE SEQUENCE</scope>
    <source>
        <strain evidence="4">MN1</strain>
    </source>
</reference>
<dbReference type="GO" id="GO:0055087">
    <property type="term" value="C:Ski complex"/>
    <property type="evidence" value="ECO:0007669"/>
    <property type="project" value="InterPro"/>
</dbReference>
<feature type="repeat" description="TPR" evidence="3">
    <location>
        <begin position="1080"/>
        <end position="1113"/>
    </location>
</feature>
<dbReference type="Pfam" id="PF14559">
    <property type="entry name" value="TPR_19"/>
    <property type="match status" value="1"/>
</dbReference>
<evidence type="ECO:0000256" key="2">
    <source>
        <dbReference type="ARBA" id="ARBA00022803"/>
    </source>
</evidence>
<evidence type="ECO:0000256" key="1">
    <source>
        <dbReference type="ARBA" id="ARBA00022737"/>
    </source>
</evidence>
<dbReference type="RefSeq" id="XP_041197879.1">
    <property type="nucleotide sequence ID" value="XM_041338007.1"/>
</dbReference>
<feature type="repeat" description="TPR" evidence="3">
    <location>
        <begin position="482"/>
        <end position="515"/>
    </location>
</feature>
<dbReference type="Gene3D" id="1.25.40.10">
    <property type="entry name" value="Tetratricopeptide repeat domain"/>
    <property type="match status" value="4"/>
</dbReference>
<dbReference type="InterPro" id="IPR039226">
    <property type="entry name" value="Ski3/TTC37"/>
</dbReference>
<dbReference type="Proteomes" id="UP000807769">
    <property type="component" value="Unassembled WGS sequence"/>
</dbReference>
<dbReference type="PANTHER" id="PTHR15704">
    <property type="entry name" value="SUPERKILLER 3 PROTEIN-RELATED"/>
    <property type="match status" value="1"/>
</dbReference>
<accession>A0A9P7EKH7</accession>
<protein>
    <recommendedName>
        <fullName evidence="6">TPR-like protein</fullName>
    </recommendedName>
</protein>
<keyword evidence="1" id="KW-0677">Repeat</keyword>
<dbReference type="AlphaFoldDB" id="A0A9P7EKH7"/>
<dbReference type="PROSITE" id="PS50005">
    <property type="entry name" value="TPR"/>
    <property type="match status" value="3"/>
</dbReference>
<dbReference type="GeneID" id="64632023"/>
<dbReference type="OrthoDB" id="421075at2759"/>
<organism evidence="4 5">
    <name type="scientific">Suillus subaureus</name>
    <dbReference type="NCBI Taxonomy" id="48587"/>
    <lineage>
        <taxon>Eukaryota</taxon>
        <taxon>Fungi</taxon>
        <taxon>Dikarya</taxon>
        <taxon>Basidiomycota</taxon>
        <taxon>Agaricomycotina</taxon>
        <taxon>Agaricomycetes</taxon>
        <taxon>Agaricomycetidae</taxon>
        <taxon>Boletales</taxon>
        <taxon>Suillineae</taxon>
        <taxon>Suillaceae</taxon>
        <taxon>Suillus</taxon>
    </lineage>
</organism>
<dbReference type="Pfam" id="PF13181">
    <property type="entry name" value="TPR_8"/>
    <property type="match status" value="1"/>
</dbReference>
<dbReference type="SUPFAM" id="SSF48452">
    <property type="entry name" value="TPR-like"/>
    <property type="match status" value="4"/>
</dbReference>
<evidence type="ECO:0008006" key="6">
    <source>
        <dbReference type="Google" id="ProtNLM"/>
    </source>
</evidence>
<proteinExistence type="predicted"/>